<evidence type="ECO:0000313" key="3">
    <source>
        <dbReference type="Proteomes" id="UP001596109"/>
    </source>
</evidence>
<keyword evidence="3" id="KW-1185">Reference proteome</keyword>
<dbReference type="InterPro" id="IPR023606">
    <property type="entry name" value="CoA-Trfase_III_dom_1_sf"/>
</dbReference>
<name>A0ABW0TLH5_9BACL</name>
<dbReference type="PANTHER" id="PTHR48207:SF3">
    <property type="entry name" value="SUCCINATE--HYDROXYMETHYLGLUTARATE COA-TRANSFERASE"/>
    <property type="match status" value="1"/>
</dbReference>
<sequence>MMKQGALEGITIVEIGDELTQYAGKLLVDMGAEVIKVEPIEGVPARHVGPFYEDKFDLNGSLYFWHYNTSKKSVTVDMETEEGQQSIRELLSRADVLLEGNKPGEMKEYGLDYEVLSKEYPELIYCSITPFGQTGPWSHYQASDLTQLALGGIMQVTGYDDVPNAPPIAPTGGQRAHIAGYFSAIAIIGALLHRDVKGEGQYIDISAHDCIVVCTEMSIPYWEYQQAHVYRQTGRHALPHASSQWNFKCKDGKHIICLMTYLNGTRWDSLVAWLDSYGMAEDLKDERYKNDNFRATQMTHVNEVLEKFCVTHDSAYIAHTAQSLNLPWAPIRAPEDMLEDLHLVEDRKAFVQVEHPELGKSFIYPGAPYLSNETPWQLLSRAPQLGEHNQEQKQLKEQISML</sequence>
<dbReference type="InterPro" id="IPR044855">
    <property type="entry name" value="CoA-Trfase_III_dom3_sf"/>
</dbReference>
<evidence type="ECO:0000256" key="1">
    <source>
        <dbReference type="ARBA" id="ARBA00022679"/>
    </source>
</evidence>
<dbReference type="InterPro" id="IPR050483">
    <property type="entry name" value="CoA-transferase_III_domain"/>
</dbReference>
<dbReference type="SUPFAM" id="SSF89796">
    <property type="entry name" value="CoA-transferase family III (CaiB/BaiF)"/>
    <property type="match status" value="1"/>
</dbReference>
<dbReference type="Gene3D" id="3.40.50.10540">
    <property type="entry name" value="Crotonobetainyl-coa:carnitine coa-transferase, domain 1"/>
    <property type="match status" value="1"/>
</dbReference>
<proteinExistence type="predicted"/>
<accession>A0ABW0TLH5</accession>
<evidence type="ECO:0000313" key="2">
    <source>
        <dbReference type="EMBL" id="MFC5589740.1"/>
    </source>
</evidence>
<reference evidence="3" key="1">
    <citation type="journal article" date="2019" name="Int. J. Syst. Evol. Microbiol.">
        <title>The Global Catalogue of Microorganisms (GCM) 10K type strain sequencing project: providing services to taxonomists for standard genome sequencing and annotation.</title>
        <authorList>
            <consortium name="The Broad Institute Genomics Platform"/>
            <consortium name="The Broad Institute Genome Sequencing Center for Infectious Disease"/>
            <person name="Wu L."/>
            <person name="Ma J."/>
        </authorList>
    </citation>
    <scope>NUCLEOTIDE SEQUENCE [LARGE SCALE GENOMIC DNA]</scope>
    <source>
        <strain evidence="3">CGMCC 4.1434</strain>
    </source>
</reference>
<dbReference type="InterPro" id="IPR003673">
    <property type="entry name" value="CoA-Trfase_fam_III"/>
</dbReference>
<dbReference type="Pfam" id="PF02515">
    <property type="entry name" value="CoA_transf_3"/>
    <property type="match status" value="1"/>
</dbReference>
<keyword evidence="1 2" id="KW-0808">Transferase</keyword>
<dbReference type="GO" id="GO:0016740">
    <property type="term" value="F:transferase activity"/>
    <property type="evidence" value="ECO:0007669"/>
    <property type="project" value="UniProtKB-KW"/>
</dbReference>
<dbReference type="PANTHER" id="PTHR48207">
    <property type="entry name" value="SUCCINATE--HYDROXYMETHYLGLUTARATE COA-TRANSFERASE"/>
    <property type="match status" value="1"/>
</dbReference>
<dbReference type="Proteomes" id="UP001596109">
    <property type="component" value="Unassembled WGS sequence"/>
</dbReference>
<dbReference type="Gene3D" id="3.30.1540.10">
    <property type="entry name" value="formyl-coa transferase, domain 3"/>
    <property type="match status" value="1"/>
</dbReference>
<protein>
    <submittedName>
        <fullName evidence="2">CaiB/BaiF CoA transferase family protein</fullName>
    </submittedName>
</protein>
<organism evidence="2 3">
    <name type="scientific">Sporosarcina soli</name>
    <dbReference type="NCBI Taxonomy" id="334736"/>
    <lineage>
        <taxon>Bacteria</taxon>
        <taxon>Bacillati</taxon>
        <taxon>Bacillota</taxon>
        <taxon>Bacilli</taxon>
        <taxon>Bacillales</taxon>
        <taxon>Caryophanaceae</taxon>
        <taxon>Sporosarcina</taxon>
    </lineage>
</organism>
<dbReference type="EMBL" id="JBHSNO010000006">
    <property type="protein sequence ID" value="MFC5589740.1"/>
    <property type="molecule type" value="Genomic_DNA"/>
</dbReference>
<comment type="caution">
    <text evidence="2">The sequence shown here is derived from an EMBL/GenBank/DDBJ whole genome shotgun (WGS) entry which is preliminary data.</text>
</comment>
<dbReference type="RefSeq" id="WP_381435087.1">
    <property type="nucleotide sequence ID" value="NZ_JBHSNO010000006.1"/>
</dbReference>
<gene>
    <name evidence="2" type="ORF">ACFPRA_12615</name>
</gene>